<reference evidence="1" key="1">
    <citation type="submission" date="2023-07" db="EMBL/GenBank/DDBJ databases">
        <title>Sorghum-associated microbial communities from plants grown in Nebraska, USA.</title>
        <authorList>
            <person name="Schachtman D."/>
        </authorList>
    </citation>
    <scope>NUCLEOTIDE SEQUENCE</scope>
    <source>
        <strain evidence="1">3432</strain>
    </source>
</reference>
<dbReference type="Proteomes" id="UP001252613">
    <property type="component" value="Unassembled WGS sequence"/>
</dbReference>
<comment type="caution">
    <text evidence="1">The sequence shown here is derived from an EMBL/GenBank/DDBJ whole genome shotgun (WGS) entry which is preliminary data.</text>
</comment>
<dbReference type="RefSeq" id="WP_310362903.1">
    <property type="nucleotide sequence ID" value="NZ_JAVDVC010000006.1"/>
</dbReference>
<dbReference type="Gene3D" id="3.30.1460.10">
    <property type="match status" value="1"/>
</dbReference>
<proteinExistence type="predicted"/>
<dbReference type="GO" id="GO:0030254">
    <property type="term" value="P:protein secretion by the type III secretion system"/>
    <property type="evidence" value="ECO:0007669"/>
    <property type="project" value="InterPro"/>
</dbReference>
<dbReference type="Pfam" id="PF05932">
    <property type="entry name" value="CesT"/>
    <property type="match status" value="1"/>
</dbReference>
<dbReference type="InterPro" id="IPR010261">
    <property type="entry name" value="Tir_chaperone"/>
</dbReference>
<dbReference type="CDD" id="cd17020">
    <property type="entry name" value="T3SC_IA_ShcM-like"/>
    <property type="match status" value="1"/>
</dbReference>
<name>A0AAW8MD21_9PSED</name>
<evidence type="ECO:0000313" key="1">
    <source>
        <dbReference type="EMBL" id="MDR6959538.1"/>
    </source>
</evidence>
<evidence type="ECO:0000313" key="2">
    <source>
        <dbReference type="Proteomes" id="UP001252613"/>
    </source>
</evidence>
<dbReference type="EMBL" id="JAVDVC010000006">
    <property type="protein sequence ID" value="MDR6959538.1"/>
    <property type="molecule type" value="Genomic_DNA"/>
</dbReference>
<sequence length="147" mass="16320">MSNERYHRFVTDICQLSQIPVTAVDFDLVQLNVKGIAFSFANLADTVMIHADFGPLPDRRRDAVLLQLMNVNFHLFSADGPCCFSHNADTGQVQFSCTVELSQIGAPQFVQLLGHIAEYAQSWQYSYFLDEGAKRAPSSRTSLGGLC</sequence>
<protein>
    <recommendedName>
        <fullName evidence="3">Type III chaperone ShcM</fullName>
    </recommendedName>
</protein>
<organism evidence="1 2">
    <name type="scientific">Pseudomonas brassicacearum</name>
    <dbReference type="NCBI Taxonomy" id="930166"/>
    <lineage>
        <taxon>Bacteria</taxon>
        <taxon>Pseudomonadati</taxon>
        <taxon>Pseudomonadota</taxon>
        <taxon>Gammaproteobacteria</taxon>
        <taxon>Pseudomonadales</taxon>
        <taxon>Pseudomonadaceae</taxon>
        <taxon>Pseudomonas</taxon>
    </lineage>
</organism>
<evidence type="ECO:0008006" key="3">
    <source>
        <dbReference type="Google" id="ProtNLM"/>
    </source>
</evidence>
<gene>
    <name evidence="1" type="ORF">J2W43_003535</name>
</gene>
<dbReference type="AlphaFoldDB" id="A0AAW8MD21"/>
<dbReference type="SUPFAM" id="SSF69635">
    <property type="entry name" value="Type III secretory system chaperone-like"/>
    <property type="match status" value="1"/>
</dbReference>
<accession>A0AAW8MD21</accession>